<dbReference type="CDD" id="cd02440">
    <property type="entry name" value="AdoMet_MTases"/>
    <property type="match status" value="1"/>
</dbReference>
<dbReference type="GO" id="GO:0008168">
    <property type="term" value="F:methyltransferase activity"/>
    <property type="evidence" value="ECO:0007669"/>
    <property type="project" value="TreeGrafter"/>
</dbReference>
<evidence type="ECO:0000313" key="2">
    <source>
        <dbReference type="Proteomes" id="UP000469558"/>
    </source>
</evidence>
<gene>
    <name evidence="1" type="primary">laeA_0</name>
    <name evidence="1" type="ORF">LSUE1_G002525</name>
</gene>
<dbReference type="Proteomes" id="UP000469558">
    <property type="component" value="Unassembled WGS sequence"/>
</dbReference>
<name>A0A8T9CFI8_9HELO</name>
<dbReference type="Gene3D" id="3.40.50.150">
    <property type="entry name" value="Vaccinia Virus protein VP39"/>
    <property type="match status" value="1"/>
</dbReference>
<dbReference type="SUPFAM" id="SSF53335">
    <property type="entry name" value="S-adenosyl-L-methionine-dependent methyltransferases"/>
    <property type="match status" value="1"/>
</dbReference>
<feature type="non-terminal residue" evidence="1">
    <location>
        <position position="1"/>
    </location>
</feature>
<dbReference type="PANTHER" id="PTHR43591">
    <property type="entry name" value="METHYLTRANSFERASE"/>
    <property type="match status" value="1"/>
</dbReference>
<protein>
    <submittedName>
        <fullName evidence="1">Secondary metabolism regulator laeA</fullName>
    </submittedName>
</protein>
<keyword evidence="2" id="KW-1185">Reference proteome</keyword>
<accession>A0A8T9CFI8</accession>
<dbReference type="Pfam" id="PF13489">
    <property type="entry name" value="Methyltransf_23"/>
    <property type="match status" value="1"/>
</dbReference>
<comment type="caution">
    <text evidence="1">The sequence shown here is derived from an EMBL/GenBank/DDBJ whole genome shotgun (WGS) entry which is preliminary data.</text>
</comment>
<proteinExistence type="predicted"/>
<evidence type="ECO:0000313" key="1">
    <source>
        <dbReference type="EMBL" id="TVY82740.1"/>
    </source>
</evidence>
<dbReference type="OrthoDB" id="2013972at2759"/>
<sequence length="332" mass="37996">AEPNDEDSAYGDDEGSALHYGSVSSSIYNFRMENGRTYHAVSNFNLWKEWSSDIFVGSTRTEKEQDRMDLVYHAILRLFDGKPFFAPVINPQRIVDMGTGTGIWALDVGDQYPEAQVVGIDLSPIQPKWVSPNVEFRIDDIESNWVFEKPLDLIHSRLCMGNAIRNWKHYLSESYRCLRPGGWVEAQEFDLLPRSDDDSFPPDSTILEWHKHFHDGMAKAGCNMRGSAQELKDHMEDAGFVNVGIVDTKLHMAPWSEDKKFKEVGGFMMLSMMDDISGMSMAVFTRLLGWDPLELEVFLAHVRKEWRNKDIHGYWPMFAVYGQKPLDPDATS</sequence>
<dbReference type="InterPro" id="IPR029063">
    <property type="entry name" value="SAM-dependent_MTases_sf"/>
</dbReference>
<dbReference type="PANTHER" id="PTHR43591:SF24">
    <property type="entry name" value="2-METHOXY-6-POLYPRENYL-1,4-BENZOQUINOL METHYLASE, MITOCHONDRIAL"/>
    <property type="match status" value="1"/>
</dbReference>
<organism evidence="1 2">
    <name type="scientific">Lachnellula suecica</name>
    <dbReference type="NCBI Taxonomy" id="602035"/>
    <lineage>
        <taxon>Eukaryota</taxon>
        <taxon>Fungi</taxon>
        <taxon>Dikarya</taxon>
        <taxon>Ascomycota</taxon>
        <taxon>Pezizomycotina</taxon>
        <taxon>Leotiomycetes</taxon>
        <taxon>Helotiales</taxon>
        <taxon>Lachnaceae</taxon>
        <taxon>Lachnellula</taxon>
    </lineage>
</organism>
<dbReference type="EMBL" id="QGMK01000281">
    <property type="protein sequence ID" value="TVY82740.1"/>
    <property type="molecule type" value="Genomic_DNA"/>
</dbReference>
<reference evidence="1 2" key="1">
    <citation type="submission" date="2018-05" db="EMBL/GenBank/DDBJ databases">
        <title>Genome sequencing and assembly of the regulated plant pathogen Lachnellula willkommii and related sister species for the development of diagnostic species identification markers.</title>
        <authorList>
            <person name="Giroux E."/>
            <person name="Bilodeau G."/>
        </authorList>
    </citation>
    <scope>NUCLEOTIDE SEQUENCE [LARGE SCALE GENOMIC DNA]</scope>
    <source>
        <strain evidence="1 2">CBS 268.59</strain>
    </source>
</reference>
<dbReference type="AlphaFoldDB" id="A0A8T9CFI8"/>